<dbReference type="Gene3D" id="6.20.50.110">
    <property type="entry name" value="Methyltransferase, zinc-binding domain"/>
    <property type="match status" value="1"/>
</dbReference>
<dbReference type="InterPro" id="IPR013630">
    <property type="entry name" value="Methyltransf_Zn-bd_dom_put"/>
</dbReference>
<dbReference type="InterPro" id="IPR029063">
    <property type="entry name" value="SAM-dependent_MTases_sf"/>
</dbReference>
<dbReference type="InterPro" id="IPR038576">
    <property type="entry name" value="Methyltransf_Zn-bd_dom_put_sf"/>
</dbReference>
<feature type="domain" description="Methyltransferase putative zinc binding" evidence="1">
    <location>
        <begin position="9"/>
        <end position="67"/>
    </location>
</feature>
<evidence type="ECO:0000259" key="2">
    <source>
        <dbReference type="Pfam" id="PF08484"/>
    </source>
</evidence>
<proteinExistence type="predicted"/>
<evidence type="ECO:0000313" key="3">
    <source>
        <dbReference type="EMBL" id="ATZ80610.1"/>
    </source>
</evidence>
<dbReference type="Pfam" id="PF13489">
    <property type="entry name" value="Methyltransf_23"/>
    <property type="match status" value="1"/>
</dbReference>
<dbReference type="SUPFAM" id="SSF53335">
    <property type="entry name" value="S-adenosyl-L-methionine-dependent methyltransferases"/>
    <property type="match status" value="1"/>
</dbReference>
<evidence type="ECO:0000313" key="4">
    <source>
        <dbReference type="Proteomes" id="UP000240325"/>
    </source>
</evidence>
<organism evidence="3">
    <name type="scientific">Bodo saltans virus</name>
    <dbReference type="NCBI Taxonomy" id="2024608"/>
    <lineage>
        <taxon>Viruses</taxon>
        <taxon>Varidnaviria</taxon>
        <taxon>Bamfordvirae</taxon>
        <taxon>Nucleocytoviricota</taxon>
        <taxon>Megaviricetes</taxon>
        <taxon>Imitervirales</taxon>
        <taxon>Mimiviridae</taxon>
        <taxon>Klosneuvirinae</taxon>
        <taxon>Theiavirus</taxon>
        <taxon>Theiavirus salishense</taxon>
    </lineage>
</organism>
<dbReference type="GO" id="GO:0008168">
    <property type="term" value="F:methyltransferase activity"/>
    <property type="evidence" value="ECO:0007669"/>
    <property type="project" value="UniProtKB-KW"/>
</dbReference>
<dbReference type="GO" id="GO:0032259">
    <property type="term" value="P:methylation"/>
    <property type="evidence" value="ECO:0007669"/>
    <property type="project" value="UniProtKB-KW"/>
</dbReference>
<keyword evidence="4" id="KW-1185">Reference proteome</keyword>
<sequence length="420" mass="48634">MQYNILEKCRLCECEKIIEIFSLGDLVLTGVFPLENEKIPVLPLSLCKCVSCGLVQLYHNFDVSQLYGDTYGYRSGLNNSMVVHLHSICDRLSDLINLDKKNDYNVLDIGSSDGTLLNRYKNRENGHFVGIDPSSVKYKQYYNKDIEIISDFFCKDKVKGKKFDIITTISMFYDLPNPLQFAMDIYDALDDDGLWFTEQSYFVFMLKTFSFDTICQEHIEYYCLKQLKYIADKVGLKIVDIGFNDINGGSFSCCFAKKTNNKFQECSKLINETIQNEEIFLATNPIDLLSKNIILLKNKMFNLFEKVKNNNESIHGYGASTKGNVLLQYFGVTNKDIKFISEINDYKYNRYTPGTNIKIISEKESKEMKPEYYFILPWHFKDNIINKETEYLKNGGKLIFPLPFLDIVSYDGNNVIHELL</sequence>
<name>A0A2H4UUL2_9VIRU</name>
<dbReference type="InterPro" id="IPR013691">
    <property type="entry name" value="MeTrfase_14"/>
</dbReference>
<gene>
    <name evidence="3" type="ORF">BMW23_0563</name>
</gene>
<dbReference type="CDD" id="cd02440">
    <property type="entry name" value="AdoMet_MTases"/>
    <property type="match status" value="1"/>
</dbReference>
<dbReference type="Gene3D" id="3.40.50.150">
    <property type="entry name" value="Vaccinia Virus protein VP39"/>
    <property type="match status" value="1"/>
</dbReference>
<dbReference type="EMBL" id="MF782455">
    <property type="protein sequence ID" value="ATZ80610.1"/>
    <property type="molecule type" value="Genomic_DNA"/>
</dbReference>
<accession>A0A2H4UUL2</accession>
<keyword evidence="3" id="KW-0808">Transferase</keyword>
<dbReference type="Gene3D" id="3.40.50.720">
    <property type="entry name" value="NAD(P)-binding Rossmann-like Domain"/>
    <property type="match status" value="1"/>
</dbReference>
<dbReference type="Pfam" id="PF08421">
    <property type="entry name" value="Methyltransf_13"/>
    <property type="match status" value="1"/>
</dbReference>
<dbReference type="Pfam" id="PF08484">
    <property type="entry name" value="Methyltransf_14"/>
    <property type="match status" value="1"/>
</dbReference>
<reference evidence="3" key="1">
    <citation type="journal article" date="2017" name="Elife">
        <title>The kinetoplastid-infecting Bodo saltans virus (BsV), a window into the most abundant giant viruses in the sea.</title>
        <authorList>
            <person name="Deeg C.M."/>
            <person name="Chow C.-E.T."/>
            <person name="Suttle C.A."/>
        </authorList>
    </citation>
    <scope>NUCLEOTIDE SEQUENCE</scope>
    <source>
        <strain evidence="3">NG1</strain>
    </source>
</reference>
<evidence type="ECO:0000259" key="1">
    <source>
        <dbReference type="Pfam" id="PF08421"/>
    </source>
</evidence>
<keyword evidence="3" id="KW-0489">Methyltransferase</keyword>
<feature type="domain" description="C-methyltransferase" evidence="2">
    <location>
        <begin position="246"/>
        <end position="403"/>
    </location>
</feature>
<protein>
    <submittedName>
        <fullName evidence="3">Methyltransferase</fullName>
    </submittedName>
</protein>
<dbReference type="Proteomes" id="UP000240325">
    <property type="component" value="Segment"/>
</dbReference>